<dbReference type="Proteomes" id="UP000085678">
    <property type="component" value="Unplaced"/>
</dbReference>
<proteinExistence type="predicted"/>
<reference evidence="2" key="1">
    <citation type="submission" date="2025-08" db="UniProtKB">
        <authorList>
            <consortium name="RefSeq"/>
        </authorList>
    </citation>
    <scope>IDENTIFICATION</scope>
    <source>
        <tissue evidence="2">Gonads</tissue>
    </source>
</reference>
<accession>A0A1S3I1P0</accession>
<dbReference type="KEGG" id="lak:106160180"/>
<dbReference type="RefSeq" id="XP_013392163.1">
    <property type="nucleotide sequence ID" value="XM_013536709.1"/>
</dbReference>
<organism evidence="1 2">
    <name type="scientific">Lingula anatina</name>
    <name type="common">Brachiopod</name>
    <name type="synonym">Lingula unguis</name>
    <dbReference type="NCBI Taxonomy" id="7574"/>
    <lineage>
        <taxon>Eukaryota</taxon>
        <taxon>Metazoa</taxon>
        <taxon>Spiralia</taxon>
        <taxon>Lophotrochozoa</taxon>
        <taxon>Brachiopoda</taxon>
        <taxon>Linguliformea</taxon>
        <taxon>Lingulata</taxon>
        <taxon>Lingulida</taxon>
        <taxon>Linguloidea</taxon>
        <taxon>Lingulidae</taxon>
        <taxon>Lingula</taxon>
    </lineage>
</organism>
<dbReference type="GeneID" id="106160180"/>
<protein>
    <submittedName>
        <fullName evidence="2">Uncharacterized protein LOC106160180</fullName>
    </submittedName>
</protein>
<name>A0A1S3I1P0_LINAN</name>
<evidence type="ECO:0000313" key="2">
    <source>
        <dbReference type="RefSeq" id="XP_013392163.1"/>
    </source>
</evidence>
<sequence length="176" mass="20210">MGSVEDEFHFMMICPSYAPLRAIFLNQVKDILGSAAPESISDLFITQKYLNHHPGIRTPCAISNNKNKFKSKLAFKKRVTCTLLCNTGEHFGERCSGRTKVSRRWRRQRFLRRNALANEEVRGLLQLSKGLNKSSTMTPNCCLPGDWMRRRSKTSDSCWTSPEPMPRLSRLLKFVL</sequence>
<dbReference type="InParanoid" id="A0A1S3I1P0"/>
<dbReference type="AlphaFoldDB" id="A0A1S3I1P0"/>
<gene>
    <name evidence="2" type="primary">LOC106160180</name>
</gene>
<keyword evidence="1" id="KW-1185">Reference proteome</keyword>
<evidence type="ECO:0000313" key="1">
    <source>
        <dbReference type="Proteomes" id="UP000085678"/>
    </source>
</evidence>